<reference evidence="2 3" key="1">
    <citation type="submission" date="2024-06" db="EMBL/GenBank/DDBJ databases">
        <title>Sorghum-associated microbial communities from plants grown in Nebraska, USA.</title>
        <authorList>
            <person name="Schachtman D."/>
        </authorList>
    </citation>
    <scope>NUCLEOTIDE SEQUENCE [LARGE SCALE GENOMIC DNA]</scope>
    <source>
        <strain evidence="2 3">2814</strain>
    </source>
</reference>
<protein>
    <recommendedName>
        <fullName evidence="1">Polymerase nucleotidyl transferase domain-containing protein</fullName>
    </recommendedName>
</protein>
<gene>
    <name evidence="2" type="ORF">ABIE19_001471</name>
</gene>
<evidence type="ECO:0000313" key="3">
    <source>
        <dbReference type="Proteomes" id="UP001549313"/>
    </source>
</evidence>
<feature type="domain" description="Polymerase nucleotidyl transferase" evidence="1">
    <location>
        <begin position="4"/>
        <end position="32"/>
    </location>
</feature>
<evidence type="ECO:0000313" key="2">
    <source>
        <dbReference type="EMBL" id="MET4683562.1"/>
    </source>
</evidence>
<dbReference type="Pfam" id="PF01909">
    <property type="entry name" value="NTP_transf_2"/>
    <property type="match status" value="1"/>
</dbReference>
<proteinExistence type="predicted"/>
<keyword evidence="3" id="KW-1185">Reference proteome</keyword>
<dbReference type="Proteomes" id="UP001549313">
    <property type="component" value="Unassembled WGS sequence"/>
</dbReference>
<dbReference type="InterPro" id="IPR002934">
    <property type="entry name" value="Polymerase_NTP_transf_dom"/>
</dbReference>
<sequence length="228" mass="25258">MTIAAVALFGSRARGDQSPDSDTDLLLVSTQPGQPLHTSMGPVSLSTYSINDLTEKAENGDLFVWHCLFEGRAIHDPEHVFDGLRARFRLRSSYELEIGHGAALAWLLVRFGRTMPNAALAARRATWAVRTILIARSAEYGSPKFSAHELETLAPIDETPRLMQLKNTHVFGRSAAKDLRHFLEWCDLADPVPDARVEIDFDPLFIASGNSVGLHLLSHSHEDWLGYG</sequence>
<name>A0ABV2RC74_9CAUL</name>
<dbReference type="SUPFAM" id="SSF81301">
    <property type="entry name" value="Nucleotidyltransferase"/>
    <property type="match status" value="1"/>
</dbReference>
<comment type="caution">
    <text evidence="2">The sequence shown here is derived from an EMBL/GenBank/DDBJ whole genome shotgun (WGS) entry which is preliminary data.</text>
</comment>
<evidence type="ECO:0000259" key="1">
    <source>
        <dbReference type="Pfam" id="PF01909"/>
    </source>
</evidence>
<dbReference type="Gene3D" id="3.30.460.10">
    <property type="entry name" value="Beta Polymerase, domain 2"/>
    <property type="match status" value="1"/>
</dbReference>
<dbReference type="InterPro" id="IPR043519">
    <property type="entry name" value="NT_sf"/>
</dbReference>
<dbReference type="EMBL" id="JBEPTF010000001">
    <property type="protein sequence ID" value="MET4683562.1"/>
    <property type="molecule type" value="Genomic_DNA"/>
</dbReference>
<accession>A0ABV2RC74</accession>
<dbReference type="CDD" id="cd05403">
    <property type="entry name" value="NT_KNTase_like"/>
    <property type="match status" value="1"/>
</dbReference>
<organism evidence="2 3">
    <name type="scientific">Brevundimonas faecalis</name>
    <dbReference type="NCBI Taxonomy" id="947378"/>
    <lineage>
        <taxon>Bacteria</taxon>
        <taxon>Pseudomonadati</taxon>
        <taxon>Pseudomonadota</taxon>
        <taxon>Alphaproteobacteria</taxon>
        <taxon>Caulobacterales</taxon>
        <taxon>Caulobacteraceae</taxon>
        <taxon>Brevundimonas</taxon>
    </lineage>
</organism>